<dbReference type="EMBL" id="KZ994348">
    <property type="protein sequence ID" value="RKO93167.1"/>
    <property type="molecule type" value="Genomic_DNA"/>
</dbReference>
<dbReference type="PANTHER" id="PTHR39470:SF1">
    <property type="entry name" value="CHORISMATE SYNTHASE PROTEIN"/>
    <property type="match status" value="1"/>
</dbReference>
<dbReference type="AlphaFoldDB" id="A0A4V1ISD4"/>
<organism evidence="3 4">
    <name type="scientific">Blyttiomyces helicus</name>
    <dbReference type="NCBI Taxonomy" id="388810"/>
    <lineage>
        <taxon>Eukaryota</taxon>
        <taxon>Fungi</taxon>
        <taxon>Fungi incertae sedis</taxon>
        <taxon>Chytridiomycota</taxon>
        <taxon>Chytridiomycota incertae sedis</taxon>
        <taxon>Chytridiomycetes</taxon>
        <taxon>Chytridiomycetes incertae sedis</taxon>
        <taxon>Blyttiomyces</taxon>
    </lineage>
</organism>
<evidence type="ECO:0000256" key="2">
    <source>
        <dbReference type="SAM" id="Phobius"/>
    </source>
</evidence>
<reference evidence="4" key="1">
    <citation type="journal article" date="2018" name="Nat. Microbiol.">
        <title>Leveraging single-cell genomics to expand the fungal tree of life.</title>
        <authorList>
            <person name="Ahrendt S.R."/>
            <person name="Quandt C.A."/>
            <person name="Ciobanu D."/>
            <person name="Clum A."/>
            <person name="Salamov A."/>
            <person name="Andreopoulos B."/>
            <person name="Cheng J.F."/>
            <person name="Woyke T."/>
            <person name="Pelin A."/>
            <person name="Henrissat B."/>
            <person name="Reynolds N.K."/>
            <person name="Benny G.L."/>
            <person name="Smith M.E."/>
            <person name="James T.Y."/>
            <person name="Grigoriev I.V."/>
        </authorList>
    </citation>
    <scope>NUCLEOTIDE SEQUENCE [LARGE SCALE GENOMIC DNA]</scope>
</reference>
<keyword evidence="4" id="KW-1185">Reference proteome</keyword>
<sequence>MRCGFAVDPSRLVLETSRQPRSPLAPSDPPLACLPPTTTQTTAPSSVSLAQVHKRSAGELPGSPRRTAQLNTVHGPRPRPAPTHLCPKMSWTTIILWIVVPWAFKQASAYFQKAPPGPKRVPRPYTRGDRISTGIFLLLALQQASLCLLYPGPNLLKDLNVPLEAPTYVLRNAFRRHMAARFPGWQEGADYAAALESQGLPPPAAQLTGQVQELERAHELLKPVSSRLQYLAVGHDAMVSCTWCVEPSDHRLYILPSIAASYVLALLALGAGTCVWRKARLRRHGILALGSMAIVDFYYLLLRSPPLTELAAAQSAFNDALLARRLAFVVLSVVAAFADEKDEPSEESLVHDISTRLQECWTRGQAFRLARAATLGNGNLRKKFMEFYKEQEAANDAIVNDVEYKVWMGRWAEGEGEGG</sequence>
<feature type="transmembrane region" description="Helical" evidence="2">
    <location>
        <begin position="252"/>
        <end position="272"/>
    </location>
</feature>
<evidence type="ECO:0000313" key="3">
    <source>
        <dbReference type="EMBL" id="RKO93167.1"/>
    </source>
</evidence>
<keyword evidence="2" id="KW-0472">Membrane</keyword>
<evidence type="ECO:0000313" key="4">
    <source>
        <dbReference type="Proteomes" id="UP000269721"/>
    </source>
</evidence>
<dbReference type="OrthoDB" id="4218123at2759"/>
<dbReference type="PANTHER" id="PTHR39470">
    <property type="entry name" value="CHROMOSOME 10, WHOLE GENOME SHOTGUN SEQUENCE"/>
    <property type="match status" value="1"/>
</dbReference>
<feature type="transmembrane region" description="Helical" evidence="2">
    <location>
        <begin position="284"/>
        <end position="301"/>
    </location>
</feature>
<evidence type="ECO:0000256" key="1">
    <source>
        <dbReference type="SAM" id="MobiDB-lite"/>
    </source>
</evidence>
<feature type="compositionally biased region" description="Low complexity" evidence="1">
    <location>
        <begin position="34"/>
        <end position="44"/>
    </location>
</feature>
<feature type="region of interest" description="Disordered" evidence="1">
    <location>
        <begin position="14"/>
        <end position="81"/>
    </location>
</feature>
<accession>A0A4V1ISD4</accession>
<gene>
    <name evidence="3" type="ORF">BDK51DRAFT_43121</name>
</gene>
<proteinExistence type="predicted"/>
<protein>
    <submittedName>
        <fullName evidence="3">Uncharacterized protein</fullName>
    </submittedName>
</protein>
<dbReference type="Proteomes" id="UP000269721">
    <property type="component" value="Unassembled WGS sequence"/>
</dbReference>
<keyword evidence="2" id="KW-0812">Transmembrane</keyword>
<keyword evidence="2" id="KW-1133">Transmembrane helix</keyword>
<name>A0A4V1ISD4_9FUNG</name>